<keyword evidence="4" id="KW-1185">Reference proteome</keyword>
<dbReference type="InterPro" id="IPR036761">
    <property type="entry name" value="TTHA0802/YceI-like_sf"/>
</dbReference>
<dbReference type="SMART" id="SM00867">
    <property type="entry name" value="YceI"/>
    <property type="match status" value="1"/>
</dbReference>
<dbReference type="STRING" id="504798.SAMN05421871_10994"/>
<reference evidence="4" key="1">
    <citation type="submission" date="2016-10" db="EMBL/GenBank/DDBJ databases">
        <authorList>
            <person name="Varghese N."/>
            <person name="Submissions S."/>
        </authorList>
    </citation>
    <scope>NUCLEOTIDE SEQUENCE [LARGE SCALE GENOMIC DNA]</scope>
    <source>
        <strain evidence="4">IBRC-M 10655</strain>
    </source>
</reference>
<dbReference type="PANTHER" id="PTHR34406:SF1">
    <property type="entry name" value="PROTEIN YCEI"/>
    <property type="match status" value="1"/>
</dbReference>
<dbReference type="OrthoDB" id="9811006at2"/>
<accession>A0A1H0LMR8</accession>
<proteinExistence type="inferred from homology"/>
<name>A0A1H0LMR8_9PSEU</name>
<protein>
    <submittedName>
        <fullName evidence="3">Polyisoprenoid-binding protein YceI</fullName>
    </submittedName>
</protein>
<dbReference type="RefSeq" id="WP_091373482.1">
    <property type="nucleotide sequence ID" value="NZ_FNDV01000009.1"/>
</dbReference>
<sequence length="173" mass="18627">MTAGVTPVAIELPESARYRLVPTRCSARFTVTKLGLFRVSGEFTVSSGAVSVADGVARVHAELDAASFRTAMSQRDKDIKSAKFLDVAVFPTLSYDGELVGDRIEGTLRVRDRLVPTDLALTVVHFGPDRVDATATARIDRFEAGLTKAKGIVGQFVDIALTVTLVRSEGERT</sequence>
<dbReference type="AlphaFoldDB" id="A0A1H0LMR8"/>
<dbReference type="Gene3D" id="2.40.128.110">
    <property type="entry name" value="Lipid/polyisoprenoid-binding, YceI-like"/>
    <property type="match status" value="1"/>
</dbReference>
<dbReference type="Pfam" id="PF04264">
    <property type="entry name" value="YceI"/>
    <property type="match status" value="1"/>
</dbReference>
<dbReference type="SUPFAM" id="SSF101874">
    <property type="entry name" value="YceI-like"/>
    <property type="match status" value="1"/>
</dbReference>
<evidence type="ECO:0000313" key="4">
    <source>
        <dbReference type="Proteomes" id="UP000199651"/>
    </source>
</evidence>
<comment type="similarity">
    <text evidence="1">Belongs to the UPF0312 family.</text>
</comment>
<feature type="domain" description="Lipid/polyisoprenoid-binding YceI-like" evidence="2">
    <location>
        <begin position="17"/>
        <end position="166"/>
    </location>
</feature>
<evidence type="ECO:0000256" key="1">
    <source>
        <dbReference type="ARBA" id="ARBA00008812"/>
    </source>
</evidence>
<evidence type="ECO:0000313" key="3">
    <source>
        <dbReference type="EMBL" id="SDO69336.1"/>
    </source>
</evidence>
<gene>
    <name evidence="3" type="ORF">SAMN05192558_104203</name>
</gene>
<organism evidence="3 4">
    <name type="scientific">Actinokineospora alba</name>
    <dbReference type="NCBI Taxonomy" id="504798"/>
    <lineage>
        <taxon>Bacteria</taxon>
        <taxon>Bacillati</taxon>
        <taxon>Actinomycetota</taxon>
        <taxon>Actinomycetes</taxon>
        <taxon>Pseudonocardiales</taxon>
        <taxon>Pseudonocardiaceae</taxon>
        <taxon>Actinokineospora</taxon>
    </lineage>
</organism>
<dbReference type="InterPro" id="IPR007372">
    <property type="entry name" value="Lipid/polyisoprenoid-bd_YceI"/>
</dbReference>
<dbReference type="Proteomes" id="UP000199651">
    <property type="component" value="Unassembled WGS sequence"/>
</dbReference>
<dbReference type="PANTHER" id="PTHR34406">
    <property type="entry name" value="PROTEIN YCEI"/>
    <property type="match status" value="1"/>
</dbReference>
<evidence type="ECO:0000259" key="2">
    <source>
        <dbReference type="SMART" id="SM00867"/>
    </source>
</evidence>
<dbReference type="EMBL" id="FNJB01000004">
    <property type="protein sequence ID" value="SDO69336.1"/>
    <property type="molecule type" value="Genomic_DNA"/>
</dbReference>